<protein>
    <submittedName>
        <fullName evidence="2">Uncharacterized protein</fullName>
    </submittedName>
</protein>
<evidence type="ECO:0000313" key="2">
    <source>
        <dbReference type="EMBL" id="KKP33182.1"/>
    </source>
</evidence>
<name>A0A0G0BQ70_9BACT</name>
<keyword evidence="1" id="KW-0472">Membrane</keyword>
<evidence type="ECO:0000256" key="1">
    <source>
        <dbReference type="SAM" id="Phobius"/>
    </source>
</evidence>
<dbReference type="AlphaFoldDB" id="A0A0G0BQ70"/>
<dbReference type="Proteomes" id="UP000034349">
    <property type="component" value="Unassembled WGS sequence"/>
</dbReference>
<comment type="caution">
    <text evidence="2">The sequence shown here is derived from an EMBL/GenBank/DDBJ whole genome shotgun (WGS) entry which is preliminary data.</text>
</comment>
<reference evidence="2 3" key="1">
    <citation type="journal article" date="2015" name="Nature">
        <title>rRNA introns, odd ribosomes, and small enigmatic genomes across a large radiation of phyla.</title>
        <authorList>
            <person name="Brown C.T."/>
            <person name="Hug L.A."/>
            <person name="Thomas B.C."/>
            <person name="Sharon I."/>
            <person name="Castelle C.J."/>
            <person name="Singh A."/>
            <person name="Wilkins M.J."/>
            <person name="Williams K.H."/>
            <person name="Banfield J.F."/>
        </authorList>
    </citation>
    <scope>NUCLEOTIDE SEQUENCE [LARGE SCALE GENOMIC DNA]</scope>
</reference>
<sequence>MKIVKFIFSIILDFFMAIIEIIVIIFEWAIHGWFVVIIIIALFVAWLLGAIPTF</sequence>
<evidence type="ECO:0000313" key="3">
    <source>
        <dbReference type="Proteomes" id="UP000034349"/>
    </source>
</evidence>
<gene>
    <name evidence="2" type="ORF">UR23_C0048G0003</name>
</gene>
<accession>A0A0G0BQ70</accession>
<organism evidence="2 3">
    <name type="scientific">Candidatus Roizmanbacteria bacterium GW2011_GWA2_32_13</name>
    <dbReference type="NCBI Taxonomy" id="1618475"/>
    <lineage>
        <taxon>Bacteria</taxon>
        <taxon>Candidatus Roizmaniibacteriota</taxon>
    </lineage>
</organism>
<feature type="transmembrane region" description="Helical" evidence="1">
    <location>
        <begin position="7"/>
        <end position="26"/>
    </location>
</feature>
<keyword evidence="1" id="KW-0812">Transmembrane</keyword>
<dbReference type="EMBL" id="LBOK01000048">
    <property type="protein sequence ID" value="KKP33182.1"/>
    <property type="molecule type" value="Genomic_DNA"/>
</dbReference>
<proteinExistence type="predicted"/>
<feature type="transmembrane region" description="Helical" evidence="1">
    <location>
        <begin position="32"/>
        <end position="51"/>
    </location>
</feature>
<keyword evidence="1" id="KW-1133">Transmembrane helix</keyword>